<dbReference type="Gene3D" id="1.10.287.130">
    <property type="match status" value="1"/>
</dbReference>
<keyword evidence="10" id="KW-0067">ATP-binding</keyword>
<comment type="catalytic activity">
    <reaction evidence="1">
        <text>ATP + protein L-histidine = ADP + protein N-phospho-L-histidine.</text>
        <dbReference type="EC" id="2.7.13.3"/>
    </reaction>
</comment>
<dbReference type="CDD" id="cd00130">
    <property type="entry name" value="PAS"/>
    <property type="match status" value="1"/>
</dbReference>
<dbReference type="GO" id="GO:0005524">
    <property type="term" value="F:ATP binding"/>
    <property type="evidence" value="ECO:0007669"/>
    <property type="project" value="UniProtKB-KW"/>
</dbReference>
<dbReference type="Pfam" id="PF00989">
    <property type="entry name" value="PAS"/>
    <property type="match status" value="1"/>
</dbReference>
<dbReference type="PANTHER" id="PTHR44936:SF10">
    <property type="entry name" value="SENSOR PROTEIN RSTB"/>
    <property type="match status" value="1"/>
</dbReference>
<comment type="caution">
    <text evidence="16">The sequence shown here is derived from an EMBL/GenBank/DDBJ whole genome shotgun (WGS) entry which is preliminary data.</text>
</comment>
<dbReference type="Gene3D" id="3.30.565.10">
    <property type="entry name" value="Histidine kinase-like ATPase, C-terminal domain"/>
    <property type="match status" value="1"/>
</dbReference>
<dbReference type="InterPro" id="IPR013767">
    <property type="entry name" value="PAS_fold"/>
</dbReference>
<dbReference type="Pfam" id="PF02518">
    <property type="entry name" value="HATPase_c"/>
    <property type="match status" value="1"/>
</dbReference>
<evidence type="ECO:0000313" key="17">
    <source>
        <dbReference type="Proteomes" id="UP001139150"/>
    </source>
</evidence>
<keyword evidence="13 14" id="KW-0472">Membrane</keyword>
<dbReference type="SUPFAM" id="SSF103190">
    <property type="entry name" value="Sensory domain-like"/>
    <property type="match status" value="1"/>
</dbReference>
<dbReference type="SMART" id="SM00387">
    <property type="entry name" value="HATPase_c"/>
    <property type="match status" value="1"/>
</dbReference>
<feature type="transmembrane region" description="Helical" evidence="14">
    <location>
        <begin position="166"/>
        <end position="185"/>
    </location>
</feature>
<name>A0A9X1ZVE1_9BACI</name>
<evidence type="ECO:0000256" key="10">
    <source>
        <dbReference type="ARBA" id="ARBA00022840"/>
    </source>
</evidence>
<organism evidence="16 17">
    <name type="scientific">Halalkalibacter alkaliphilus</name>
    <dbReference type="NCBI Taxonomy" id="2917993"/>
    <lineage>
        <taxon>Bacteria</taxon>
        <taxon>Bacillati</taxon>
        <taxon>Bacillota</taxon>
        <taxon>Bacilli</taxon>
        <taxon>Bacillales</taxon>
        <taxon>Bacillaceae</taxon>
        <taxon>Halalkalibacter</taxon>
    </lineage>
</organism>
<evidence type="ECO:0000256" key="14">
    <source>
        <dbReference type="SAM" id="Phobius"/>
    </source>
</evidence>
<evidence type="ECO:0000256" key="2">
    <source>
        <dbReference type="ARBA" id="ARBA00004651"/>
    </source>
</evidence>
<dbReference type="EMBL" id="JAKRYL010000003">
    <property type="protein sequence ID" value="MCL7746214.1"/>
    <property type="molecule type" value="Genomic_DNA"/>
</dbReference>
<sequence length="525" mass="57986">MRTIILWLVCMVVLLSLLFTDLLVSRSINDNSVRYEEEKALTVARIVAQSEIVQSGLVEGRAEEIQQYANDVRQSADVLFVVVMDMSGIRYSHPNPELVGHPFEGGDEAQVFENEEYSSISEGTLTTSLRSFSPVMNERNEQIGAVAVGISLEHIQKMINQNHKNIILGSLVGLLVGLIGALLIVKYIKKTLYGLEPPEIAKILEERNAMLHSVHEGIIAVDKDGRITLVNKSASKLFEKAGLPPERIGMNVTEYLPMNGLERVLKTGKQELAEEITINDISILVNRVPLIVDSKVIGAISTLRDKTEVNELAEQLTGVKLYVDALRAQSHEVKNNLHVILGMVRIGAYEQLKTFILELVNHKNHEIGQVTDIQDAVLSGFLLGKLSYARECGVKLSVKSENVIPKPKSADVNHEIITILGNLINNSIEAVEDCTFKRVDVVLTCKESKLKLEVKDTGPGIKTEELEDIFEKGFSTKGEERGYGLALVKASIDDLNGNITIDTFTGFGTTISVEIPYETEENSID</sequence>
<dbReference type="SMART" id="SM00091">
    <property type="entry name" value="PAS"/>
    <property type="match status" value="1"/>
</dbReference>
<dbReference type="Proteomes" id="UP001139150">
    <property type="component" value="Unassembled WGS sequence"/>
</dbReference>
<evidence type="ECO:0000256" key="11">
    <source>
        <dbReference type="ARBA" id="ARBA00022989"/>
    </source>
</evidence>
<keyword evidence="17" id="KW-1185">Reference proteome</keyword>
<dbReference type="InterPro" id="IPR005467">
    <property type="entry name" value="His_kinase_dom"/>
</dbReference>
<evidence type="ECO:0000256" key="4">
    <source>
        <dbReference type="ARBA" id="ARBA00022475"/>
    </source>
</evidence>
<dbReference type="InterPro" id="IPR029151">
    <property type="entry name" value="Sensor-like_sf"/>
</dbReference>
<dbReference type="SUPFAM" id="SSF55785">
    <property type="entry name" value="PYP-like sensor domain (PAS domain)"/>
    <property type="match status" value="1"/>
</dbReference>
<dbReference type="SUPFAM" id="SSF55874">
    <property type="entry name" value="ATPase domain of HSP90 chaperone/DNA topoisomerase II/histidine kinase"/>
    <property type="match status" value="1"/>
</dbReference>
<keyword evidence="5" id="KW-0597">Phosphoprotein</keyword>
<evidence type="ECO:0000256" key="6">
    <source>
        <dbReference type="ARBA" id="ARBA00022679"/>
    </source>
</evidence>
<evidence type="ECO:0000256" key="1">
    <source>
        <dbReference type="ARBA" id="ARBA00000085"/>
    </source>
</evidence>
<gene>
    <name evidence="16" type="primary">dcuS</name>
    <name evidence="16" type="ORF">MF646_03690</name>
</gene>
<keyword evidence="4" id="KW-1003">Cell membrane</keyword>
<dbReference type="InterPro" id="IPR033463">
    <property type="entry name" value="sCache_3"/>
</dbReference>
<feature type="domain" description="Histidine kinase" evidence="15">
    <location>
        <begin position="328"/>
        <end position="519"/>
    </location>
</feature>
<accession>A0A9X1ZVE1</accession>
<dbReference type="PANTHER" id="PTHR44936">
    <property type="entry name" value="SENSOR PROTEIN CREC"/>
    <property type="match status" value="1"/>
</dbReference>
<evidence type="ECO:0000256" key="5">
    <source>
        <dbReference type="ARBA" id="ARBA00022553"/>
    </source>
</evidence>
<evidence type="ECO:0000256" key="8">
    <source>
        <dbReference type="ARBA" id="ARBA00022741"/>
    </source>
</evidence>
<dbReference type="NCBIfam" id="NF008298">
    <property type="entry name" value="PRK11086.1"/>
    <property type="match status" value="1"/>
</dbReference>
<dbReference type="InterPro" id="IPR003594">
    <property type="entry name" value="HATPase_dom"/>
</dbReference>
<dbReference type="Gene3D" id="3.30.450.20">
    <property type="entry name" value="PAS domain"/>
    <property type="match status" value="2"/>
</dbReference>
<dbReference type="AlphaFoldDB" id="A0A9X1ZVE1"/>
<keyword evidence="11 14" id="KW-1133">Transmembrane helix</keyword>
<dbReference type="GO" id="GO:0000155">
    <property type="term" value="F:phosphorelay sensor kinase activity"/>
    <property type="evidence" value="ECO:0007669"/>
    <property type="project" value="InterPro"/>
</dbReference>
<reference evidence="16" key="1">
    <citation type="submission" date="2022-02" db="EMBL/GenBank/DDBJ databases">
        <title>Halalkalibacter sp. nov. isolated from Lonar Lake, India.</title>
        <authorList>
            <person name="Joshi A."/>
            <person name="Thite S."/>
            <person name="Lodha T."/>
        </authorList>
    </citation>
    <scope>NUCLEOTIDE SEQUENCE</scope>
    <source>
        <strain evidence="16">MEB205</strain>
    </source>
</reference>
<dbReference type="FunFam" id="3.30.450.20:FF:000018">
    <property type="entry name" value="Sensor histidine kinase DcuS"/>
    <property type="match status" value="1"/>
</dbReference>
<keyword evidence="9 16" id="KW-0418">Kinase</keyword>
<dbReference type="InterPro" id="IPR050980">
    <property type="entry name" value="2C_sensor_his_kinase"/>
</dbReference>
<proteinExistence type="predicted"/>
<keyword evidence="7 14" id="KW-0812">Transmembrane</keyword>
<keyword evidence="6 16" id="KW-0808">Transferase</keyword>
<evidence type="ECO:0000256" key="13">
    <source>
        <dbReference type="ARBA" id="ARBA00023136"/>
    </source>
</evidence>
<dbReference type="Pfam" id="PF17203">
    <property type="entry name" value="sCache_3_2"/>
    <property type="match status" value="1"/>
</dbReference>
<evidence type="ECO:0000256" key="3">
    <source>
        <dbReference type="ARBA" id="ARBA00012438"/>
    </source>
</evidence>
<keyword evidence="12" id="KW-0902">Two-component regulatory system</keyword>
<keyword evidence="8" id="KW-0547">Nucleotide-binding</keyword>
<evidence type="ECO:0000256" key="7">
    <source>
        <dbReference type="ARBA" id="ARBA00022692"/>
    </source>
</evidence>
<dbReference type="EC" id="2.7.13.3" evidence="3"/>
<dbReference type="SUPFAM" id="SSF55890">
    <property type="entry name" value="Sporulation response regulatory protein Spo0B"/>
    <property type="match status" value="1"/>
</dbReference>
<evidence type="ECO:0000256" key="9">
    <source>
        <dbReference type="ARBA" id="ARBA00022777"/>
    </source>
</evidence>
<protein>
    <recommendedName>
        <fullName evidence="3">histidine kinase</fullName>
        <ecNumber evidence="3">2.7.13.3</ecNumber>
    </recommendedName>
</protein>
<comment type="subcellular location">
    <subcellularLocation>
        <location evidence="2">Cell membrane</location>
        <topology evidence="2">Multi-pass membrane protein</topology>
    </subcellularLocation>
</comment>
<dbReference type="InterPro" id="IPR016120">
    <property type="entry name" value="Sig_transdc_His_kin_SpoOB"/>
</dbReference>
<dbReference type="InterPro" id="IPR035965">
    <property type="entry name" value="PAS-like_dom_sf"/>
</dbReference>
<dbReference type="GO" id="GO:0005886">
    <property type="term" value="C:plasma membrane"/>
    <property type="evidence" value="ECO:0007669"/>
    <property type="project" value="UniProtKB-SubCell"/>
</dbReference>
<evidence type="ECO:0000256" key="12">
    <source>
        <dbReference type="ARBA" id="ARBA00023012"/>
    </source>
</evidence>
<dbReference type="GO" id="GO:0006355">
    <property type="term" value="P:regulation of DNA-templated transcription"/>
    <property type="evidence" value="ECO:0007669"/>
    <property type="project" value="InterPro"/>
</dbReference>
<evidence type="ECO:0000259" key="15">
    <source>
        <dbReference type="PROSITE" id="PS50109"/>
    </source>
</evidence>
<dbReference type="PROSITE" id="PS50109">
    <property type="entry name" value="HIS_KIN"/>
    <property type="match status" value="1"/>
</dbReference>
<dbReference type="InterPro" id="IPR036890">
    <property type="entry name" value="HATPase_C_sf"/>
</dbReference>
<dbReference type="InterPro" id="IPR004358">
    <property type="entry name" value="Sig_transdc_His_kin-like_C"/>
</dbReference>
<dbReference type="InterPro" id="IPR000014">
    <property type="entry name" value="PAS"/>
</dbReference>
<dbReference type="PRINTS" id="PR00344">
    <property type="entry name" value="BCTRLSENSOR"/>
</dbReference>
<evidence type="ECO:0000313" key="16">
    <source>
        <dbReference type="EMBL" id="MCL7746214.1"/>
    </source>
</evidence>